<dbReference type="SUPFAM" id="SSF52091">
    <property type="entry name" value="SpoIIaa-like"/>
    <property type="match status" value="1"/>
</dbReference>
<accession>A0ABP9C2V0</accession>
<dbReference type="Proteomes" id="UP001499959">
    <property type="component" value="Unassembled WGS sequence"/>
</dbReference>
<keyword evidence="3" id="KW-1185">Reference proteome</keyword>
<sequence length="96" mass="10273">MNATACEIVRDGETLRFRGPLLRHAVTGLWKRLPADASGIRRLDLSAVESIDSAGLALISLLAARAGGVSVEGRPEGFAELRGAYRLGHDLTFARD</sequence>
<organism evidence="2 3">
    <name type="scientific">Lysobacter hankyongensis</name>
    <dbReference type="NCBI Taxonomy" id="1176535"/>
    <lineage>
        <taxon>Bacteria</taxon>
        <taxon>Pseudomonadati</taxon>
        <taxon>Pseudomonadota</taxon>
        <taxon>Gammaproteobacteria</taxon>
        <taxon>Lysobacterales</taxon>
        <taxon>Lysobacteraceae</taxon>
        <taxon>Lysobacter</taxon>
    </lineage>
</organism>
<protein>
    <recommendedName>
        <fullName evidence="1">STAS domain-containing protein</fullName>
    </recommendedName>
</protein>
<comment type="caution">
    <text evidence="2">The sequence shown here is derived from an EMBL/GenBank/DDBJ whole genome shotgun (WGS) entry which is preliminary data.</text>
</comment>
<dbReference type="PROSITE" id="PS50801">
    <property type="entry name" value="STAS"/>
    <property type="match status" value="1"/>
</dbReference>
<reference evidence="3" key="1">
    <citation type="journal article" date="2019" name="Int. J. Syst. Evol. Microbiol.">
        <title>The Global Catalogue of Microorganisms (GCM) 10K type strain sequencing project: providing services to taxonomists for standard genome sequencing and annotation.</title>
        <authorList>
            <consortium name="The Broad Institute Genomics Platform"/>
            <consortium name="The Broad Institute Genome Sequencing Center for Infectious Disease"/>
            <person name="Wu L."/>
            <person name="Ma J."/>
        </authorList>
    </citation>
    <scope>NUCLEOTIDE SEQUENCE [LARGE SCALE GENOMIC DNA]</scope>
    <source>
        <strain evidence="3">JCM 18204</strain>
    </source>
</reference>
<gene>
    <name evidence="2" type="ORF">GCM10023307_33670</name>
</gene>
<proteinExistence type="predicted"/>
<dbReference type="InterPro" id="IPR036513">
    <property type="entry name" value="STAS_dom_sf"/>
</dbReference>
<dbReference type="EMBL" id="BAABJE010000018">
    <property type="protein sequence ID" value="GAA4804184.1"/>
    <property type="molecule type" value="Genomic_DNA"/>
</dbReference>
<name>A0ABP9C2V0_9GAMM</name>
<evidence type="ECO:0000313" key="2">
    <source>
        <dbReference type="EMBL" id="GAA4804184.1"/>
    </source>
</evidence>
<feature type="domain" description="STAS" evidence="1">
    <location>
        <begin position="15"/>
        <end position="59"/>
    </location>
</feature>
<dbReference type="InterPro" id="IPR002645">
    <property type="entry name" value="STAS_dom"/>
</dbReference>
<evidence type="ECO:0000259" key="1">
    <source>
        <dbReference type="PROSITE" id="PS50801"/>
    </source>
</evidence>
<evidence type="ECO:0000313" key="3">
    <source>
        <dbReference type="Proteomes" id="UP001499959"/>
    </source>
</evidence>
<dbReference type="RefSeq" id="WP_345304523.1">
    <property type="nucleotide sequence ID" value="NZ_BAABJE010000018.1"/>
</dbReference>